<comment type="function">
    <text evidence="7">The glycine cleavage system catalyzes the degradation of glycine.</text>
</comment>
<evidence type="ECO:0000256" key="7">
    <source>
        <dbReference type="HAMAP-Rule" id="MF_00259"/>
    </source>
</evidence>
<keyword evidence="11" id="KW-0489">Methyltransferase</keyword>
<comment type="catalytic activity">
    <reaction evidence="6 7">
        <text>N(6)-[(R)-S(8)-aminomethyldihydrolipoyl]-L-lysyl-[protein] + (6S)-5,6,7,8-tetrahydrofolate = N(6)-[(R)-dihydrolipoyl]-L-lysyl-[protein] + (6R)-5,10-methylene-5,6,7,8-tetrahydrofolate + NH4(+)</text>
        <dbReference type="Rhea" id="RHEA:16945"/>
        <dbReference type="Rhea" id="RHEA-COMP:10475"/>
        <dbReference type="Rhea" id="RHEA-COMP:10492"/>
        <dbReference type="ChEBI" id="CHEBI:15636"/>
        <dbReference type="ChEBI" id="CHEBI:28938"/>
        <dbReference type="ChEBI" id="CHEBI:57453"/>
        <dbReference type="ChEBI" id="CHEBI:83100"/>
        <dbReference type="ChEBI" id="CHEBI:83143"/>
        <dbReference type="EC" id="2.1.2.10"/>
    </reaction>
</comment>
<dbReference type="NCBIfam" id="TIGR00528">
    <property type="entry name" value="gcvT"/>
    <property type="match status" value="1"/>
</dbReference>
<dbReference type="GO" id="GO:0008483">
    <property type="term" value="F:transaminase activity"/>
    <property type="evidence" value="ECO:0007669"/>
    <property type="project" value="UniProtKB-KW"/>
</dbReference>
<proteinExistence type="inferred from homology"/>
<dbReference type="GO" id="GO:0032259">
    <property type="term" value="P:methylation"/>
    <property type="evidence" value="ECO:0007669"/>
    <property type="project" value="UniProtKB-KW"/>
</dbReference>
<dbReference type="Gene3D" id="2.40.30.110">
    <property type="entry name" value="Aminomethyltransferase beta-barrel domains"/>
    <property type="match status" value="1"/>
</dbReference>
<name>A0A7W5TW59_9MICC</name>
<evidence type="ECO:0000256" key="6">
    <source>
        <dbReference type="ARBA" id="ARBA00047665"/>
    </source>
</evidence>
<dbReference type="InterPro" id="IPR006222">
    <property type="entry name" value="GCVT_N"/>
</dbReference>
<keyword evidence="4 7" id="KW-0808">Transferase</keyword>
<dbReference type="InterPro" id="IPR006223">
    <property type="entry name" value="GcvT"/>
</dbReference>
<evidence type="ECO:0000259" key="9">
    <source>
        <dbReference type="Pfam" id="PF01571"/>
    </source>
</evidence>
<protein>
    <recommendedName>
        <fullName evidence="2 7">Aminomethyltransferase</fullName>
        <ecNumber evidence="2 7">2.1.2.10</ecNumber>
    </recommendedName>
    <alternativeName>
        <fullName evidence="5 7">Glycine cleavage system T protein</fullName>
    </alternativeName>
</protein>
<reference evidence="11 12" key="1">
    <citation type="submission" date="2020-08" db="EMBL/GenBank/DDBJ databases">
        <title>Sequencing the genomes of 1000 actinobacteria strains.</title>
        <authorList>
            <person name="Klenk H.-P."/>
        </authorList>
    </citation>
    <scope>NUCLEOTIDE SEQUENCE [LARGE SCALE GENOMIC DNA]</scope>
    <source>
        <strain evidence="11 12">DSM 28238</strain>
    </source>
</reference>
<dbReference type="GO" id="GO:0019464">
    <property type="term" value="P:glycine decarboxylation via glycine cleavage system"/>
    <property type="evidence" value="ECO:0007669"/>
    <property type="project" value="UniProtKB-UniRule"/>
</dbReference>
<keyword evidence="3 7" id="KW-0032">Aminotransferase</keyword>
<evidence type="ECO:0000259" key="10">
    <source>
        <dbReference type="Pfam" id="PF08669"/>
    </source>
</evidence>
<dbReference type="Gene3D" id="4.10.1250.10">
    <property type="entry name" value="Aminomethyltransferase fragment"/>
    <property type="match status" value="1"/>
</dbReference>
<dbReference type="HAMAP" id="MF_00259">
    <property type="entry name" value="GcvT"/>
    <property type="match status" value="1"/>
</dbReference>
<dbReference type="GO" id="GO:0004047">
    <property type="term" value="F:aminomethyltransferase activity"/>
    <property type="evidence" value="ECO:0007669"/>
    <property type="project" value="UniProtKB-UniRule"/>
</dbReference>
<dbReference type="SUPFAM" id="SSF103025">
    <property type="entry name" value="Folate-binding domain"/>
    <property type="match status" value="1"/>
</dbReference>
<dbReference type="Proteomes" id="UP000547528">
    <property type="component" value="Unassembled WGS sequence"/>
</dbReference>
<dbReference type="InterPro" id="IPR029043">
    <property type="entry name" value="GcvT/YgfZ_C"/>
</dbReference>
<dbReference type="InterPro" id="IPR027266">
    <property type="entry name" value="TrmE/GcvT-like"/>
</dbReference>
<evidence type="ECO:0000256" key="1">
    <source>
        <dbReference type="ARBA" id="ARBA00008609"/>
    </source>
</evidence>
<sequence length="383" mass="41080">MTEPHETDSNRTPLKESPLAAAHEALGASFTDFSGWRMPLKYSSELQEHHAVRTAAGMFDLSHMGEIRVMGPDAAAFLNTALVGNLAKAEPGRAKYSLMVTDDGGIIDDLISYRIEETEYLVIPNAGNREAVVAEFSARAESFNVEIWDETEGIGLIAIQGPRSEALISSVVRANETFVVENLASYAHTTVSIGGEEVLLARTGYTGEDGFELYLPNDKVGALWRALLEGGADFGLVPCGLACRDSLRLEAGMPLYGNELSLARRPQEAGLPVVAYSKEEDFIGRTALETARAEGLGKTTGQRLVGLISPGKRAARTGYAVTDNSGTVIGEVTSGAPSPTLGYAIAMAYLDVAHTEPGTHVSVDVRGRPLDFEVIKLPFYTRD</sequence>
<dbReference type="Gene3D" id="3.30.70.1400">
    <property type="entry name" value="Aminomethyltransferase beta-barrel domains"/>
    <property type="match status" value="1"/>
</dbReference>
<keyword evidence="12" id="KW-1185">Reference proteome</keyword>
<dbReference type="RefSeq" id="WP_183358385.1">
    <property type="nucleotide sequence ID" value="NZ_BAABKR010000011.1"/>
</dbReference>
<dbReference type="GO" id="GO:0005829">
    <property type="term" value="C:cytosol"/>
    <property type="evidence" value="ECO:0007669"/>
    <property type="project" value="TreeGrafter"/>
</dbReference>
<dbReference type="GO" id="GO:0005960">
    <property type="term" value="C:glycine cleavage complex"/>
    <property type="evidence" value="ECO:0007669"/>
    <property type="project" value="InterPro"/>
</dbReference>
<dbReference type="InterPro" id="IPR013977">
    <property type="entry name" value="GcvT_C"/>
</dbReference>
<dbReference type="AlphaFoldDB" id="A0A7W5TW59"/>
<gene>
    <name evidence="7" type="primary">gcvT</name>
    <name evidence="11" type="ORF">FHX47_001597</name>
</gene>
<dbReference type="PANTHER" id="PTHR43757">
    <property type="entry name" value="AMINOMETHYLTRANSFERASE"/>
    <property type="match status" value="1"/>
</dbReference>
<comment type="caution">
    <text evidence="11">The sequence shown here is derived from an EMBL/GenBank/DDBJ whole genome shotgun (WGS) entry which is preliminary data.</text>
</comment>
<comment type="subunit">
    <text evidence="7">The glycine cleavage system is composed of four proteins: P, T, L and H.</text>
</comment>
<dbReference type="GO" id="GO:0008168">
    <property type="term" value="F:methyltransferase activity"/>
    <property type="evidence" value="ECO:0007669"/>
    <property type="project" value="UniProtKB-KW"/>
</dbReference>
<dbReference type="NCBIfam" id="NF001567">
    <property type="entry name" value="PRK00389.1"/>
    <property type="match status" value="1"/>
</dbReference>
<comment type="similarity">
    <text evidence="1 7">Belongs to the GcvT family.</text>
</comment>
<evidence type="ECO:0000256" key="8">
    <source>
        <dbReference type="PIRSR" id="PIRSR006487-1"/>
    </source>
</evidence>
<dbReference type="FunFam" id="3.30.70.1400:FF:000001">
    <property type="entry name" value="Aminomethyltransferase"/>
    <property type="match status" value="1"/>
</dbReference>
<dbReference type="Pfam" id="PF01571">
    <property type="entry name" value="GCV_T"/>
    <property type="match status" value="1"/>
</dbReference>
<dbReference type="PANTHER" id="PTHR43757:SF2">
    <property type="entry name" value="AMINOMETHYLTRANSFERASE, MITOCHONDRIAL"/>
    <property type="match status" value="1"/>
</dbReference>
<dbReference type="Gene3D" id="3.30.1360.120">
    <property type="entry name" value="Probable tRNA modification gtpase trme, domain 1"/>
    <property type="match status" value="1"/>
</dbReference>
<evidence type="ECO:0000256" key="2">
    <source>
        <dbReference type="ARBA" id="ARBA00012616"/>
    </source>
</evidence>
<feature type="binding site" evidence="8">
    <location>
        <position position="212"/>
    </location>
    <ligand>
        <name>substrate</name>
    </ligand>
</feature>
<feature type="domain" description="GCVT N-terminal" evidence="9">
    <location>
        <begin position="21"/>
        <end position="274"/>
    </location>
</feature>
<dbReference type="SUPFAM" id="SSF101790">
    <property type="entry name" value="Aminomethyltransferase beta-barrel domain"/>
    <property type="match status" value="1"/>
</dbReference>
<dbReference type="InterPro" id="IPR028896">
    <property type="entry name" value="GcvT/YgfZ/DmdA"/>
</dbReference>
<dbReference type="Pfam" id="PF08669">
    <property type="entry name" value="GCV_T_C"/>
    <property type="match status" value="1"/>
</dbReference>
<dbReference type="EMBL" id="JACIBT010000005">
    <property type="protein sequence ID" value="MBB3667974.1"/>
    <property type="molecule type" value="Genomic_DNA"/>
</dbReference>
<dbReference type="InterPro" id="IPR022903">
    <property type="entry name" value="GcvT_bac"/>
</dbReference>
<feature type="domain" description="Aminomethyltransferase C-terminal" evidence="10">
    <location>
        <begin position="303"/>
        <end position="380"/>
    </location>
</feature>
<dbReference type="PIRSF" id="PIRSF006487">
    <property type="entry name" value="GcvT"/>
    <property type="match status" value="1"/>
</dbReference>
<organism evidence="11 12">
    <name type="scientific">Garicola koreensis</name>
    <dbReference type="NCBI Taxonomy" id="1262554"/>
    <lineage>
        <taxon>Bacteria</taxon>
        <taxon>Bacillati</taxon>
        <taxon>Actinomycetota</taxon>
        <taxon>Actinomycetes</taxon>
        <taxon>Micrococcales</taxon>
        <taxon>Micrococcaceae</taxon>
        <taxon>Garicola</taxon>
    </lineage>
</organism>
<accession>A0A7W5TW59</accession>
<evidence type="ECO:0000313" key="11">
    <source>
        <dbReference type="EMBL" id="MBB3667974.1"/>
    </source>
</evidence>
<evidence type="ECO:0000256" key="4">
    <source>
        <dbReference type="ARBA" id="ARBA00022679"/>
    </source>
</evidence>
<evidence type="ECO:0000256" key="3">
    <source>
        <dbReference type="ARBA" id="ARBA00022576"/>
    </source>
</evidence>
<dbReference type="FunFam" id="2.40.30.110:FF:000003">
    <property type="entry name" value="Aminomethyltransferase"/>
    <property type="match status" value="1"/>
</dbReference>
<evidence type="ECO:0000313" key="12">
    <source>
        <dbReference type="Proteomes" id="UP000547528"/>
    </source>
</evidence>
<dbReference type="EC" id="2.1.2.10" evidence="2 7"/>
<evidence type="ECO:0000256" key="5">
    <source>
        <dbReference type="ARBA" id="ARBA00031395"/>
    </source>
</evidence>